<sequence length="322" mass="36233">MTTTGYDHADAFDSGHLPVGSIHKIFYHQYGKKDGKPVIFLHGGPGAGTTKENTKFFNPAIYRVVLLDQRGAGKSTPVAEIRENTTQLLVQDVETLREHLGIEKWFLVFGGSWGSTLSLAYSQTHPDKCGSLILRGIFTVRQLELGYNFSPMGSGMLFPEAYEKLMNHLPPQDRKDPAPAFAKLLCSDDPAIRGPAAKVWNTYEMSLSSVDPDFKEIEEKIEDDDWSLQHGRLEAHYFINQAFLEDGQLLKEENVKKIRHLPCTIVQGRYDFVCPPRTAWDLHKALPESKLFMIAKAGHSAKEPGIFEKLLETCDEYASKDF</sequence>
<dbReference type="InterPro" id="IPR002410">
    <property type="entry name" value="Peptidase_S33"/>
</dbReference>
<evidence type="ECO:0000259" key="10">
    <source>
        <dbReference type="Pfam" id="PF00561"/>
    </source>
</evidence>
<dbReference type="Gene3D" id="3.40.50.1820">
    <property type="entry name" value="alpha/beta hydrolase"/>
    <property type="match status" value="1"/>
</dbReference>
<keyword evidence="7 8" id="KW-0378">Hydrolase</keyword>
<evidence type="ECO:0000313" key="11">
    <source>
        <dbReference type="EMBL" id="KAK4496134.1"/>
    </source>
</evidence>
<dbReference type="PIRSF" id="PIRSF006431">
    <property type="entry name" value="Pept_S33"/>
    <property type="match status" value="1"/>
</dbReference>
<evidence type="ECO:0000256" key="2">
    <source>
        <dbReference type="ARBA" id="ARBA00004496"/>
    </source>
</evidence>
<evidence type="ECO:0000256" key="8">
    <source>
        <dbReference type="PIRNR" id="PIRNR006431"/>
    </source>
</evidence>
<dbReference type="InterPro" id="IPR029058">
    <property type="entry name" value="AB_hydrolase_fold"/>
</dbReference>
<evidence type="ECO:0000256" key="6">
    <source>
        <dbReference type="ARBA" id="ARBA00022670"/>
    </source>
</evidence>
<keyword evidence="12" id="KW-1185">Reference proteome</keyword>
<evidence type="ECO:0000256" key="4">
    <source>
        <dbReference type="ARBA" id="ARBA00022438"/>
    </source>
</evidence>
<accession>A0ABR0E3Y2</accession>
<dbReference type="PRINTS" id="PR00793">
    <property type="entry name" value="PROAMNOPTASE"/>
</dbReference>
<keyword evidence="6 8" id="KW-0645">Protease</keyword>
<comment type="caution">
    <text evidence="11">The sequence shown here is derived from an EMBL/GenBank/DDBJ whole genome shotgun (WGS) entry which is preliminary data.</text>
</comment>
<proteinExistence type="inferred from homology"/>
<feature type="domain" description="AB hydrolase-1" evidence="10">
    <location>
        <begin position="36"/>
        <end position="301"/>
    </location>
</feature>
<dbReference type="InterPro" id="IPR000073">
    <property type="entry name" value="AB_hydrolase_1"/>
</dbReference>
<name>A0ABR0E3Y2_ZASCE</name>
<evidence type="ECO:0000256" key="7">
    <source>
        <dbReference type="ARBA" id="ARBA00022801"/>
    </source>
</evidence>
<evidence type="ECO:0000256" key="1">
    <source>
        <dbReference type="ARBA" id="ARBA00001585"/>
    </source>
</evidence>
<dbReference type="Proteomes" id="UP001305779">
    <property type="component" value="Unassembled WGS sequence"/>
</dbReference>
<organism evidence="11 12">
    <name type="scientific">Zasmidium cellare</name>
    <name type="common">Wine cellar mold</name>
    <name type="synonym">Racodium cellare</name>
    <dbReference type="NCBI Taxonomy" id="395010"/>
    <lineage>
        <taxon>Eukaryota</taxon>
        <taxon>Fungi</taxon>
        <taxon>Dikarya</taxon>
        <taxon>Ascomycota</taxon>
        <taxon>Pezizomycotina</taxon>
        <taxon>Dothideomycetes</taxon>
        <taxon>Dothideomycetidae</taxon>
        <taxon>Mycosphaerellales</taxon>
        <taxon>Mycosphaerellaceae</taxon>
        <taxon>Zasmidium</taxon>
    </lineage>
</organism>
<dbReference type="EC" id="3.4.11.5" evidence="8 9"/>
<dbReference type="EMBL" id="JAXOVC010000010">
    <property type="protein sequence ID" value="KAK4496134.1"/>
    <property type="molecule type" value="Genomic_DNA"/>
</dbReference>
<comment type="catalytic activity">
    <reaction evidence="1 8 9">
        <text>Release of N-terminal proline from a peptide.</text>
        <dbReference type="EC" id="3.4.11.5"/>
    </reaction>
</comment>
<reference evidence="11 12" key="1">
    <citation type="journal article" date="2023" name="G3 (Bethesda)">
        <title>A chromosome-level genome assembly of Zasmidium syzygii isolated from banana leaves.</title>
        <authorList>
            <person name="van Westerhoven A.C."/>
            <person name="Mehrabi R."/>
            <person name="Talebi R."/>
            <person name="Steentjes M.B.F."/>
            <person name="Corcolon B."/>
            <person name="Chong P.A."/>
            <person name="Kema G.H.J."/>
            <person name="Seidl M.F."/>
        </authorList>
    </citation>
    <scope>NUCLEOTIDE SEQUENCE [LARGE SCALE GENOMIC DNA]</scope>
    <source>
        <strain evidence="11 12">P124</strain>
    </source>
</reference>
<comment type="similarity">
    <text evidence="3 8 9">Belongs to the peptidase S33 family.</text>
</comment>
<dbReference type="NCBIfam" id="TIGR01249">
    <property type="entry name" value="pro_imino_pep_1"/>
    <property type="match status" value="1"/>
</dbReference>
<evidence type="ECO:0000313" key="12">
    <source>
        <dbReference type="Proteomes" id="UP001305779"/>
    </source>
</evidence>
<dbReference type="InterPro" id="IPR005944">
    <property type="entry name" value="Pro_iminopeptidase"/>
</dbReference>
<dbReference type="PANTHER" id="PTHR43722:SF1">
    <property type="entry name" value="PROLINE IMINOPEPTIDASE"/>
    <property type="match status" value="1"/>
</dbReference>
<dbReference type="SUPFAM" id="SSF53474">
    <property type="entry name" value="alpha/beta-Hydrolases"/>
    <property type="match status" value="1"/>
</dbReference>
<evidence type="ECO:0000256" key="5">
    <source>
        <dbReference type="ARBA" id="ARBA00022490"/>
    </source>
</evidence>
<keyword evidence="5 8" id="KW-0963">Cytoplasm</keyword>
<comment type="subcellular location">
    <subcellularLocation>
        <location evidence="2 8">Cytoplasm</location>
    </subcellularLocation>
</comment>
<dbReference type="PRINTS" id="PR00111">
    <property type="entry name" value="ABHYDROLASE"/>
</dbReference>
<evidence type="ECO:0000256" key="3">
    <source>
        <dbReference type="ARBA" id="ARBA00010088"/>
    </source>
</evidence>
<protein>
    <recommendedName>
        <fullName evidence="8 9">Proline iminopeptidase</fullName>
        <shortName evidence="8">PIP</shortName>
        <ecNumber evidence="8 9">3.4.11.5</ecNumber>
    </recommendedName>
    <alternativeName>
        <fullName evidence="8">Prolyl aminopeptidase</fullName>
    </alternativeName>
</protein>
<dbReference type="Pfam" id="PF00561">
    <property type="entry name" value="Abhydrolase_1"/>
    <property type="match status" value="1"/>
</dbReference>
<gene>
    <name evidence="11" type="ORF">PRZ48_012113</name>
</gene>
<dbReference type="PANTHER" id="PTHR43722">
    <property type="entry name" value="PROLINE IMINOPEPTIDASE"/>
    <property type="match status" value="1"/>
</dbReference>
<keyword evidence="4 8" id="KW-0031">Aminopeptidase</keyword>
<evidence type="ECO:0000256" key="9">
    <source>
        <dbReference type="RuleBase" id="RU003421"/>
    </source>
</evidence>